<comment type="pathway">
    <text evidence="2">tRNA modification; tRNA-queuosine biosynthesis.</text>
</comment>
<keyword evidence="11" id="KW-0408">Iron</keyword>
<dbReference type="GO" id="GO:0051539">
    <property type="term" value="F:4 iron, 4 sulfur cluster binding"/>
    <property type="evidence" value="ECO:0007669"/>
    <property type="project" value="UniProtKB-KW"/>
</dbReference>
<evidence type="ECO:0000256" key="12">
    <source>
        <dbReference type="ARBA" id="ARBA00023014"/>
    </source>
</evidence>
<evidence type="ECO:0000256" key="13">
    <source>
        <dbReference type="ARBA" id="ARBA00023157"/>
    </source>
</evidence>
<keyword evidence="7" id="KW-0819">tRNA processing</keyword>
<dbReference type="GO" id="GO:0008616">
    <property type="term" value="P:tRNA queuosine(34) biosynthetic process"/>
    <property type="evidence" value="ECO:0007669"/>
    <property type="project" value="UniProtKB-UniPathway"/>
</dbReference>
<evidence type="ECO:0000256" key="4">
    <source>
        <dbReference type="ARBA" id="ARBA00012622"/>
    </source>
</evidence>
<comment type="caution">
    <text evidence="17">The sequence shown here is derived from an EMBL/GenBank/DDBJ whole genome shotgun (WGS) entry which is preliminary data.</text>
</comment>
<feature type="non-terminal residue" evidence="17">
    <location>
        <position position="184"/>
    </location>
</feature>
<dbReference type="PANTHER" id="PTHR36701:SF1">
    <property type="entry name" value="EPOXYQUEUOSINE REDUCTASE QUEH"/>
    <property type="match status" value="1"/>
</dbReference>
<evidence type="ECO:0000256" key="5">
    <source>
        <dbReference type="ARBA" id="ARBA00016895"/>
    </source>
</evidence>
<dbReference type="AlphaFoldDB" id="A0A1J4RS21"/>
<dbReference type="GO" id="GO:0052693">
    <property type="term" value="F:epoxyqueuosine reductase activity"/>
    <property type="evidence" value="ECO:0007669"/>
    <property type="project" value="UniProtKB-EC"/>
</dbReference>
<dbReference type="EMBL" id="MNUJ01000006">
    <property type="protein sequence ID" value="OIN90193.1"/>
    <property type="molecule type" value="Genomic_DNA"/>
</dbReference>
<evidence type="ECO:0000256" key="7">
    <source>
        <dbReference type="ARBA" id="ARBA00022694"/>
    </source>
</evidence>
<sequence>MKQKILLHACCAPCTAGVHDQLKNDYDVTFFWYNPNIFPKAEHDRRLNELLNFCDKLGIKILFGDYSWEDEHNYWLKKIKGLEDEPERGQRCEKCFQIRLEATAIIAAQTNKHHTNSYDFFSAELSISPHKNAEMINKIGERVGEKFGISFYSADFKKQDGFQKASEISKKYNLYRQSYCGCEF</sequence>
<comment type="similarity">
    <text evidence="3">Belongs to the QueH family.</text>
</comment>
<comment type="function">
    <text evidence="1">Catalyzes the conversion of epoxyqueuosine (oQ) to queuosine (Q), which is a hypermodified base found in the wobble positions of tRNA(Asp), tRNA(Asn), tRNA(His) and tRNA(Tyr).</text>
</comment>
<name>A0A1J4RS21_9BACT</name>
<dbReference type="GO" id="GO:0046872">
    <property type="term" value="F:metal ion binding"/>
    <property type="evidence" value="ECO:0007669"/>
    <property type="project" value="UniProtKB-KW"/>
</dbReference>
<evidence type="ECO:0000256" key="14">
    <source>
        <dbReference type="ARBA" id="ARBA00023284"/>
    </source>
</evidence>
<dbReference type="InterPro" id="IPR003828">
    <property type="entry name" value="QueH"/>
</dbReference>
<protein>
    <recommendedName>
        <fullName evidence="5">Epoxyqueuosine reductase QueH</fullName>
        <ecNumber evidence="4">1.17.99.6</ecNumber>
    </recommendedName>
    <alternativeName>
        <fullName evidence="15">Queuosine biosynthesis protein QueH</fullName>
    </alternativeName>
</protein>
<proteinExistence type="inferred from homology"/>
<comment type="catalytic activity">
    <reaction evidence="16">
        <text>epoxyqueuosine(34) in tRNA + AH2 = queuosine(34) in tRNA + A + H2O</text>
        <dbReference type="Rhea" id="RHEA:32159"/>
        <dbReference type="Rhea" id="RHEA-COMP:18571"/>
        <dbReference type="Rhea" id="RHEA-COMP:18582"/>
        <dbReference type="ChEBI" id="CHEBI:13193"/>
        <dbReference type="ChEBI" id="CHEBI:15377"/>
        <dbReference type="ChEBI" id="CHEBI:17499"/>
        <dbReference type="ChEBI" id="CHEBI:194431"/>
        <dbReference type="ChEBI" id="CHEBI:194443"/>
        <dbReference type="EC" id="1.17.99.6"/>
    </reaction>
</comment>
<evidence type="ECO:0000256" key="10">
    <source>
        <dbReference type="ARBA" id="ARBA00023002"/>
    </source>
</evidence>
<keyword evidence="10" id="KW-0560">Oxidoreductase</keyword>
<keyword evidence="14" id="KW-0676">Redox-active center</keyword>
<evidence type="ECO:0000256" key="6">
    <source>
        <dbReference type="ARBA" id="ARBA00022485"/>
    </source>
</evidence>
<dbReference type="EC" id="1.17.99.6" evidence="4"/>
<keyword evidence="12" id="KW-0411">Iron-sulfur</keyword>
<evidence type="ECO:0000256" key="3">
    <source>
        <dbReference type="ARBA" id="ARBA00008207"/>
    </source>
</evidence>
<dbReference type="PANTHER" id="PTHR36701">
    <property type="entry name" value="EPOXYQUEUOSINE REDUCTASE QUEH"/>
    <property type="match status" value="1"/>
</dbReference>
<evidence type="ECO:0000313" key="18">
    <source>
        <dbReference type="Proteomes" id="UP000182753"/>
    </source>
</evidence>
<keyword evidence="9" id="KW-0671">Queuosine biosynthesis</keyword>
<evidence type="ECO:0000256" key="8">
    <source>
        <dbReference type="ARBA" id="ARBA00022723"/>
    </source>
</evidence>
<evidence type="ECO:0000313" key="17">
    <source>
        <dbReference type="EMBL" id="OIN90193.1"/>
    </source>
</evidence>
<evidence type="ECO:0000256" key="2">
    <source>
        <dbReference type="ARBA" id="ARBA00004691"/>
    </source>
</evidence>
<accession>A0A1J4RS21</accession>
<keyword evidence="13" id="KW-1015">Disulfide bond</keyword>
<evidence type="ECO:0000256" key="15">
    <source>
        <dbReference type="ARBA" id="ARBA00031446"/>
    </source>
</evidence>
<reference evidence="17 18" key="1">
    <citation type="journal article" date="2016" name="Environ. Microbiol.">
        <title>Genomic resolution of a cold subsurface aquifer community provides metabolic insights for novel microbes adapted to high CO concentrations.</title>
        <authorList>
            <person name="Probst A.J."/>
            <person name="Castelle C.J."/>
            <person name="Singh A."/>
            <person name="Brown C.T."/>
            <person name="Anantharaman K."/>
            <person name="Sharon I."/>
            <person name="Hug L.A."/>
            <person name="Burstein D."/>
            <person name="Emerson J.B."/>
            <person name="Thomas B.C."/>
            <person name="Banfield J.F."/>
        </authorList>
    </citation>
    <scope>NUCLEOTIDE SEQUENCE [LARGE SCALE GENOMIC DNA]</scope>
    <source>
        <strain evidence="17">CG1_02_42_45</strain>
    </source>
</reference>
<evidence type="ECO:0000256" key="9">
    <source>
        <dbReference type="ARBA" id="ARBA00022785"/>
    </source>
</evidence>
<dbReference type="Pfam" id="PF02677">
    <property type="entry name" value="QueH"/>
    <property type="match status" value="1"/>
</dbReference>
<dbReference type="Proteomes" id="UP000182753">
    <property type="component" value="Unassembled WGS sequence"/>
</dbReference>
<keyword evidence="8" id="KW-0479">Metal-binding</keyword>
<gene>
    <name evidence="17" type="ORF">AUJ40_00330</name>
</gene>
<evidence type="ECO:0000256" key="16">
    <source>
        <dbReference type="ARBA" id="ARBA00047415"/>
    </source>
</evidence>
<dbReference type="UniPathway" id="UPA00392"/>
<keyword evidence="6" id="KW-0004">4Fe-4S</keyword>
<evidence type="ECO:0000256" key="1">
    <source>
        <dbReference type="ARBA" id="ARBA00002268"/>
    </source>
</evidence>
<organism evidence="17 18">
    <name type="scientific">Candidatus Berkelbacteria bacterium CG1_02_42_45</name>
    <dbReference type="NCBI Taxonomy" id="1805036"/>
    <lineage>
        <taxon>Bacteria</taxon>
        <taxon>Candidatus Berkelbacteria</taxon>
    </lineage>
</organism>
<evidence type="ECO:0000256" key="11">
    <source>
        <dbReference type="ARBA" id="ARBA00023004"/>
    </source>
</evidence>